<proteinExistence type="inferred from homology"/>
<evidence type="ECO:0000256" key="3">
    <source>
        <dbReference type="ARBA" id="ARBA00010544"/>
    </source>
</evidence>
<keyword evidence="11 12" id="KW-0472">Membrane</keyword>
<evidence type="ECO:0000256" key="2">
    <source>
        <dbReference type="ARBA" id="ARBA00004429"/>
    </source>
</evidence>
<comment type="similarity">
    <text evidence="3 12">Belongs to the CcmB/CycW/HelB family.</text>
</comment>
<feature type="transmembrane region" description="Helical" evidence="13">
    <location>
        <begin position="47"/>
        <end position="72"/>
    </location>
</feature>
<evidence type="ECO:0000256" key="8">
    <source>
        <dbReference type="ARBA" id="ARBA00022692"/>
    </source>
</evidence>
<organism evidence="14 15">
    <name type="scientific">Paraburkholderia dinghuensis</name>
    <dbReference type="NCBI Taxonomy" id="2305225"/>
    <lineage>
        <taxon>Bacteria</taxon>
        <taxon>Pseudomonadati</taxon>
        <taxon>Pseudomonadota</taxon>
        <taxon>Betaproteobacteria</taxon>
        <taxon>Burkholderiales</taxon>
        <taxon>Burkholderiaceae</taxon>
        <taxon>Paraburkholderia</taxon>
    </lineage>
</organism>
<dbReference type="PANTHER" id="PTHR30070:SF1">
    <property type="entry name" value="CYTOCHROME C BIOGENESIS B-RELATED"/>
    <property type="match status" value="1"/>
</dbReference>
<comment type="function">
    <text evidence="1 12">Required for the export of heme to the periplasm for the biogenesis of c-type cytochromes.</text>
</comment>
<evidence type="ECO:0000256" key="10">
    <source>
        <dbReference type="ARBA" id="ARBA00022989"/>
    </source>
</evidence>
<evidence type="ECO:0000256" key="11">
    <source>
        <dbReference type="ARBA" id="ARBA00023136"/>
    </source>
</evidence>
<evidence type="ECO:0000256" key="7">
    <source>
        <dbReference type="ARBA" id="ARBA00022519"/>
    </source>
</evidence>
<reference evidence="14 15" key="1">
    <citation type="submission" date="2018-11" db="EMBL/GenBank/DDBJ databases">
        <title>Paraburkholderia sp. DHOA04, isolated from soil.</title>
        <authorList>
            <person name="Gao Z.-H."/>
            <person name="Qiu L.-H."/>
            <person name="Fu J.-C."/>
        </authorList>
    </citation>
    <scope>NUCLEOTIDE SEQUENCE [LARGE SCALE GENOMIC DNA]</scope>
    <source>
        <strain evidence="14 15">DHOA04</strain>
    </source>
</reference>
<evidence type="ECO:0000256" key="4">
    <source>
        <dbReference type="ARBA" id="ARBA00016452"/>
    </source>
</evidence>
<dbReference type="PANTHER" id="PTHR30070">
    <property type="entry name" value="HEME EXPORTER PROTEIN B"/>
    <property type="match status" value="1"/>
</dbReference>
<dbReference type="InterPro" id="IPR026031">
    <property type="entry name" value="Cyt_c_CcmB_bac"/>
</dbReference>
<dbReference type="GO" id="GO:0005886">
    <property type="term" value="C:plasma membrane"/>
    <property type="evidence" value="ECO:0007669"/>
    <property type="project" value="UniProtKB-SubCell"/>
</dbReference>
<dbReference type="GO" id="GO:0015232">
    <property type="term" value="F:heme transmembrane transporter activity"/>
    <property type="evidence" value="ECO:0007669"/>
    <property type="project" value="InterPro"/>
</dbReference>
<evidence type="ECO:0000313" key="14">
    <source>
        <dbReference type="EMBL" id="RQH03631.1"/>
    </source>
</evidence>
<evidence type="ECO:0000256" key="6">
    <source>
        <dbReference type="ARBA" id="ARBA00022475"/>
    </source>
</evidence>
<comment type="subcellular location">
    <subcellularLocation>
        <location evidence="2">Cell inner membrane</location>
        <topology evidence="2">Multi-pass membrane protein</topology>
    </subcellularLocation>
</comment>
<evidence type="ECO:0000256" key="13">
    <source>
        <dbReference type="SAM" id="Phobius"/>
    </source>
</evidence>
<protein>
    <recommendedName>
        <fullName evidence="4 12">Heme exporter protein B</fullName>
    </recommendedName>
</protein>
<evidence type="ECO:0000256" key="5">
    <source>
        <dbReference type="ARBA" id="ARBA00022448"/>
    </source>
</evidence>
<dbReference type="EMBL" id="RQIS01000016">
    <property type="protein sequence ID" value="RQH03631.1"/>
    <property type="molecule type" value="Genomic_DNA"/>
</dbReference>
<dbReference type="GO" id="GO:0017004">
    <property type="term" value="P:cytochrome complex assembly"/>
    <property type="evidence" value="ECO:0007669"/>
    <property type="project" value="UniProtKB-KW"/>
</dbReference>
<keyword evidence="6 12" id="KW-1003">Cell membrane</keyword>
<dbReference type="NCBIfam" id="TIGR01190">
    <property type="entry name" value="ccmB"/>
    <property type="match status" value="1"/>
</dbReference>
<keyword evidence="5 12" id="KW-0813">Transport</keyword>
<dbReference type="AlphaFoldDB" id="A0A3N6MZM7"/>
<dbReference type="RefSeq" id="WP_124152884.1">
    <property type="nucleotide sequence ID" value="NZ_RQIS01000016.1"/>
</dbReference>
<keyword evidence="7 12" id="KW-0997">Cell inner membrane</keyword>
<dbReference type="GO" id="GO:1903607">
    <property type="term" value="P:cytochrome c biosynthetic process"/>
    <property type="evidence" value="ECO:0007669"/>
    <property type="project" value="TreeGrafter"/>
</dbReference>
<accession>A0A3N6MZM7</accession>
<dbReference type="InterPro" id="IPR003544">
    <property type="entry name" value="Cyt_c_biogenesis_CcmB"/>
</dbReference>
<feature type="transmembrane region" description="Helical" evidence="13">
    <location>
        <begin position="131"/>
        <end position="154"/>
    </location>
</feature>
<feature type="transmembrane region" description="Helical" evidence="13">
    <location>
        <begin position="21"/>
        <end position="41"/>
    </location>
</feature>
<keyword evidence="9 12" id="KW-0201">Cytochrome c-type biogenesis</keyword>
<comment type="caution">
    <text evidence="14">The sequence shown here is derived from an EMBL/GenBank/DDBJ whole genome shotgun (WGS) entry which is preliminary data.</text>
</comment>
<dbReference type="Proteomes" id="UP000272778">
    <property type="component" value="Unassembled WGS sequence"/>
</dbReference>
<feature type="transmembrane region" description="Helical" evidence="13">
    <location>
        <begin position="197"/>
        <end position="217"/>
    </location>
</feature>
<name>A0A3N6MZM7_9BURK</name>
<feature type="transmembrane region" description="Helical" evidence="13">
    <location>
        <begin position="161"/>
        <end position="185"/>
    </location>
</feature>
<evidence type="ECO:0000313" key="15">
    <source>
        <dbReference type="Proteomes" id="UP000272778"/>
    </source>
</evidence>
<gene>
    <name evidence="14" type="primary">ccmB</name>
    <name evidence="14" type="ORF">D1Y85_20350</name>
</gene>
<evidence type="ECO:0000256" key="1">
    <source>
        <dbReference type="ARBA" id="ARBA00002442"/>
    </source>
</evidence>
<sequence>MIRLTLAIVGRELMLSWRRRAVAIGGLMFFVIASSLFALALGPDPKLLHAVAPGVVWVTALFAAMLSTGQLFGHDYSSGALEQMLLSPQPLALIVLGKVLAHWLTSGFALTLLVPVVALQYDLDFTAVLPLMGSLLLGTPLLSLLGAIGAALTLGVRGGGVMLGLLVLPLDVPVLIFGAGAANAAADPAWASANFSLLAAALCLGVWLCPWASAAALRIAME</sequence>
<keyword evidence="15" id="KW-1185">Reference proteome</keyword>
<keyword evidence="8 13" id="KW-0812">Transmembrane</keyword>
<feature type="transmembrane region" description="Helical" evidence="13">
    <location>
        <begin position="93"/>
        <end position="119"/>
    </location>
</feature>
<dbReference type="PIRSF" id="PIRSF002764">
    <property type="entry name" value="CcmB"/>
    <property type="match status" value="1"/>
</dbReference>
<evidence type="ECO:0000256" key="9">
    <source>
        <dbReference type="ARBA" id="ARBA00022748"/>
    </source>
</evidence>
<dbReference type="Pfam" id="PF03379">
    <property type="entry name" value="CcmB"/>
    <property type="match status" value="1"/>
</dbReference>
<dbReference type="OrthoDB" id="9799895at2"/>
<keyword evidence="10 13" id="KW-1133">Transmembrane helix</keyword>
<evidence type="ECO:0000256" key="12">
    <source>
        <dbReference type="PIRNR" id="PIRNR002764"/>
    </source>
</evidence>
<dbReference type="PRINTS" id="PR01414">
    <property type="entry name" value="CCMBBIOGNSIS"/>
</dbReference>